<dbReference type="VEuPathDB" id="FungiDB:PHYSODRAFT_286369"/>
<dbReference type="EMBL" id="JN254288">
    <property type="protein sequence ID" value="AEK81101.1"/>
    <property type="molecule type" value="Genomic_DNA"/>
</dbReference>
<evidence type="ECO:0000313" key="7">
    <source>
        <dbReference type="EMBL" id="AEK81101.1"/>
    </source>
</evidence>
<evidence type="ECO:0000313" key="8">
    <source>
        <dbReference type="EMBL" id="AEK81102.1"/>
    </source>
</evidence>
<dbReference type="AlphaFoldDB" id="E0W5M1"/>
<gene>
    <name evidence="7" type="primary">Avh</name>
</gene>
<evidence type="ECO:0000313" key="6">
    <source>
        <dbReference type="EMBL" id="AEK81100.1"/>
    </source>
</evidence>
<dbReference type="OrthoDB" id="92956at2759"/>
<organism evidence="7">
    <name type="scientific">Phytophthora sojae</name>
    <name type="common">Soybean stem and root rot agent</name>
    <name type="synonym">Phytophthora megasperma f. sp. glycines</name>
    <dbReference type="NCBI Taxonomy" id="67593"/>
    <lineage>
        <taxon>Eukaryota</taxon>
        <taxon>Sar</taxon>
        <taxon>Stramenopiles</taxon>
        <taxon>Oomycota</taxon>
        <taxon>Peronosporomycetes</taxon>
        <taxon>Peronosporales</taxon>
        <taxon>Peronosporaceae</taxon>
        <taxon>Phytophthora</taxon>
    </lineage>
</organism>
<dbReference type="Pfam" id="PF16810">
    <property type="entry name" value="RXLR"/>
    <property type="match status" value="1"/>
</dbReference>
<dbReference type="InterPro" id="IPR031825">
    <property type="entry name" value="RXLR"/>
</dbReference>
<keyword evidence="3 5" id="KW-0964">Secreted</keyword>
<feature type="chain" id="PRO_5007652778" description="RxLR effector protein" evidence="5">
    <location>
        <begin position="22"/>
        <end position="153"/>
    </location>
</feature>
<dbReference type="SMR" id="E0W5M1"/>
<comment type="similarity">
    <text evidence="2 5">Belongs to the RxLR effector family.</text>
</comment>
<dbReference type="EMBL" id="JN254287">
    <property type="protein sequence ID" value="AEK81100.1"/>
    <property type="molecule type" value="Genomic_DNA"/>
</dbReference>
<dbReference type="EMBL" id="JN254289">
    <property type="protein sequence ID" value="AEK81102.1"/>
    <property type="molecule type" value="Genomic_DNA"/>
</dbReference>
<evidence type="ECO:0000256" key="4">
    <source>
        <dbReference type="ARBA" id="ARBA00022729"/>
    </source>
</evidence>
<comment type="domain">
    <text evidence="5">The RxLR-dEER motif acts to carry the protein into the host cell cytoplasm through binding to cell surface phosphatidylinositol-3-phosphate.</text>
</comment>
<accession>E0W5M1</accession>
<name>E0W5M1_PHYSO</name>
<dbReference type="RefSeq" id="XP_009529484.1">
    <property type="nucleotide sequence ID" value="XM_009531189.1"/>
</dbReference>
<evidence type="ECO:0000256" key="1">
    <source>
        <dbReference type="ARBA" id="ARBA00004613"/>
    </source>
</evidence>
<sequence>MRLQQVLLVVALILIAATSEASERMNTKITTLPNSIAEDRSGAIQNRLLQTDNNADATDSDERAEGVFSNILMHTKVRLWLERGKKNDYVKAKLKLNGLEGAALKAHKNYKYYEYFAKTLEGYKLSKWLISNPERCSGRVHRSANSFMDDDNG</sequence>
<protein>
    <recommendedName>
        <fullName evidence="5">RxLR effector protein</fullName>
    </recommendedName>
</protein>
<evidence type="ECO:0000256" key="3">
    <source>
        <dbReference type="ARBA" id="ARBA00022525"/>
    </source>
</evidence>
<evidence type="ECO:0000256" key="2">
    <source>
        <dbReference type="ARBA" id="ARBA00010400"/>
    </source>
</evidence>
<dbReference type="OMA" id="ISNPERC"/>
<keyword evidence="4 5" id="KW-0732">Signal</keyword>
<feature type="signal peptide" evidence="5">
    <location>
        <begin position="1"/>
        <end position="21"/>
    </location>
</feature>
<comment type="subcellular location">
    <subcellularLocation>
        <location evidence="1 5">Secreted</location>
    </subcellularLocation>
</comment>
<reference evidence="7" key="1">
    <citation type="journal article" date="2011" name="Plant Cell">
        <title>Transcriptional programming and functional interactions within the Phytophthora sojae RXLR effector repertoire.</title>
        <authorList>
            <person name="Wang Q."/>
            <person name="Han C."/>
            <person name="Ferreira A.O."/>
            <person name="Yu X."/>
            <person name="Ye W."/>
            <person name="Tripathy S."/>
            <person name="Kale S.D."/>
            <person name="Gu B."/>
            <person name="Sheng Y."/>
            <person name="Sui Y."/>
            <person name="Wang X."/>
            <person name="Zhang Z."/>
            <person name="Cheng B."/>
            <person name="Dong S."/>
            <person name="Shan W."/>
            <person name="Zheng X."/>
            <person name="Dou D."/>
            <person name="Tyler B.M."/>
            <person name="Wang Y."/>
        </authorList>
    </citation>
    <scope>NUCLEOTIDE SEQUENCE</scope>
    <source>
        <strain evidence="6">P7064</strain>
        <strain evidence="7">P7074</strain>
        <strain evidence="8">P7076</strain>
    </source>
</reference>
<evidence type="ECO:0000256" key="5">
    <source>
        <dbReference type="RuleBase" id="RU367124"/>
    </source>
</evidence>
<dbReference type="KEGG" id="psoj:PHYSODRAFT_286369"/>
<proteinExistence type="inferred from homology"/>
<comment type="function">
    <text evidence="5">Effector that suppresses plant defense responses during pathogen infection.</text>
</comment>